<accession>A0A9P6EEF5</accession>
<dbReference type="AlphaFoldDB" id="A0A9P6EEF5"/>
<dbReference type="InterPro" id="IPR000210">
    <property type="entry name" value="BTB/POZ_dom"/>
</dbReference>
<evidence type="ECO:0000313" key="3">
    <source>
        <dbReference type="Proteomes" id="UP000807306"/>
    </source>
</evidence>
<protein>
    <recommendedName>
        <fullName evidence="1">BTB domain-containing protein</fullName>
    </recommendedName>
</protein>
<proteinExistence type="predicted"/>
<dbReference type="InterPro" id="IPR011333">
    <property type="entry name" value="SKP1/BTB/POZ_sf"/>
</dbReference>
<dbReference type="EMBL" id="MU157856">
    <property type="protein sequence ID" value="KAF9527993.1"/>
    <property type="molecule type" value="Genomic_DNA"/>
</dbReference>
<feature type="domain" description="BTB" evidence="1">
    <location>
        <begin position="13"/>
        <end position="127"/>
    </location>
</feature>
<gene>
    <name evidence="2" type="ORF">CPB83DRAFT_855154</name>
</gene>
<keyword evidence="3" id="KW-1185">Reference proteome</keyword>
<sequence>MPTIVEFDASVRPDIILVSTDNNGDTTHFYLHKSTLADASSFFCGMFALPEPAVDPSCLASMSTQSVPRIHIPEPAHIMMLALQLIYPSQQPCVSDLDDLTVVLTVAVKYDLTPAIDSLRALLLSPLFLEKDPLHVYAIACRFDFDDEAKLASGWTFNANLLDDDEVDCSLPHPSLRHITAYDYHRLLTLHRRRAKAACALLQAPDTVKCMCCNASVFSTSKPPKWWEIWSAGAKEELKKGPATEIIFSTNYVFEAARKTGCAGCTESVLHSWVFLSELKEGLSKLPRTI</sequence>
<dbReference type="Gene3D" id="3.30.710.10">
    <property type="entry name" value="Potassium Channel Kv1.1, Chain A"/>
    <property type="match status" value="1"/>
</dbReference>
<evidence type="ECO:0000313" key="2">
    <source>
        <dbReference type="EMBL" id="KAF9527993.1"/>
    </source>
</evidence>
<dbReference type="SUPFAM" id="SSF54695">
    <property type="entry name" value="POZ domain"/>
    <property type="match status" value="1"/>
</dbReference>
<name>A0A9P6EEF5_9AGAR</name>
<dbReference type="Proteomes" id="UP000807306">
    <property type="component" value="Unassembled WGS sequence"/>
</dbReference>
<evidence type="ECO:0000259" key="1">
    <source>
        <dbReference type="SMART" id="SM00225"/>
    </source>
</evidence>
<dbReference type="CDD" id="cd18186">
    <property type="entry name" value="BTB_POZ_ZBTB_KLHL-like"/>
    <property type="match status" value="1"/>
</dbReference>
<comment type="caution">
    <text evidence="2">The sequence shown here is derived from an EMBL/GenBank/DDBJ whole genome shotgun (WGS) entry which is preliminary data.</text>
</comment>
<dbReference type="SMART" id="SM00225">
    <property type="entry name" value="BTB"/>
    <property type="match status" value="1"/>
</dbReference>
<organism evidence="2 3">
    <name type="scientific">Crepidotus variabilis</name>
    <dbReference type="NCBI Taxonomy" id="179855"/>
    <lineage>
        <taxon>Eukaryota</taxon>
        <taxon>Fungi</taxon>
        <taxon>Dikarya</taxon>
        <taxon>Basidiomycota</taxon>
        <taxon>Agaricomycotina</taxon>
        <taxon>Agaricomycetes</taxon>
        <taxon>Agaricomycetidae</taxon>
        <taxon>Agaricales</taxon>
        <taxon>Agaricineae</taxon>
        <taxon>Crepidotaceae</taxon>
        <taxon>Crepidotus</taxon>
    </lineage>
</organism>
<reference evidence="2" key="1">
    <citation type="submission" date="2020-11" db="EMBL/GenBank/DDBJ databases">
        <authorList>
            <consortium name="DOE Joint Genome Institute"/>
            <person name="Ahrendt S."/>
            <person name="Riley R."/>
            <person name="Andreopoulos W."/>
            <person name="Labutti K."/>
            <person name="Pangilinan J."/>
            <person name="Ruiz-Duenas F.J."/>
            <person name="Barrasa J.M."/>
            <person name="Sanchez-Garcia M."/>
            <person name="Camarero S."/>
            <person name="Miyauchi S."/>
            <person name="Serrano A."/>
            <person name="Linde D."/>
            <person name="Babiker R."/>
            <person name="Drula E."/>
            <person name="Ayuso-Fernandez I."/>
            <person name="Pacheco R."/>
            <person name="Padilla G."/>
            <person name="Ferreira P."/>
            <person name="Barriuso J."/>
            <person name="Kellner H."/>
            <person name="Castanera R."/>
            <person name="Alfaro M."/>
            <person name="Ramirez L."/>
            <person name="Pisabarro A.G."/>
            <person name="Kuo A."/>
            <person name="Tritt A."/>
            <person name="Lipzen A."/>
            <person name="He G."/>
            <person name="Yan M."/>
            <person name="Ng V."/>
            <person name="Cullen D."/>
            <person name="Martin F."/>
            <person name="Rosso M.-N."/>
            <person name="Henrissat B."/>
            <person name="Hibbett D."/>
            <person name="Martinez A.T."/>
            <person name="Grigoriev I.V."/>
        </authorList>
    </citation>
    <scope>NUCLEOTIDE SEQUENCE</scope>
    <source>
        <strain evidence="2">CBS 506.95</strain>
    </source>
</reference>
<dbReference type="OrthoDB" id="71307at2759"/>